<comment type="caution">
    <text evidence="1">The sequence shown here is derived from an EMBL/GenBank/DDBJ whole genome shotgun (WGS) entry which is preliminary data.</text>
</comment>
<dbReference type="Proteomes" id="UP000245207">
    <property type="component" value="Unassembled WGS sequence"/>
</dbReference>
<gene>
    <name evidence="1" type="ORF">CTI12_AA507940</name>
</gene>
<proteinExistence type="predicted"/>
<dbReference type="EMBL" id="PKPP01010245">
    <property type="protein sequence ID" value="PWA46516.1"/>
    <property type="molecule type" value="Genomic_DNA"/>
</dbReference>
<dbReference type="OrthoDB" id="444344at2759"/>
<keyword evidence="1" id="KW-0695">RNA-directed DNA polymerase</keyword>
<name>A0A2U1LC15_ARTAN</name>
<keyword evidence="1" id="KW-0548">Nucleotidyltransferase</keyword>
<evidence type="ECO:0000313" key="1">
    <source>
        <dbReference type="EMBL" id="PWA46516.1"/>
    </source>
</evidence>
<keyword evidence="2" id="KW-1185">Reference proteome</keyword>
<protein>
    <submittedName>
        <fullName evidence="1">Reverse transcriptase domain-containing protein</fullName>
    </submittedName>
</protein>
<reference evidence="1 2" key="1">
    <citation type="journal article" date="2018" name="Mol. Plant">
        <title>The genome of Artemisia annua provides insight into the evolution of Asteraceae family and artemisinin biosynthesis.</title>
        <authorList>
            <person name="Shen Q."/>
            <person name="Zhang L."/>
            <person name="Liao Z."/>
            <person name="Wang S."/>
            <person name="Yan T."/>
            <person name="Shi P."/>
            <person name="Liu M."/>
            <person name="Fu X."/>
            <person name="Pan Q."/>
            <person name="Wang Y."/>
            <person name="Lv Z."/>
            <person name="Lu X."/>
            <person name="Zhang F."/>
            <person name="Jiang W."/>
            <person name="Ma Y."/>
            <person name="Chen M."/>
            <person name="Hao X."/>
            <person name="Li L."/>
            <person name="Tang Y."/>
            <person name="Lv G."/>
            <person name="Zhou Y."/>
            <person name="Sun X."/>
            <person name="Brodelius P.E."/>
            <person name="Rose J.K.C."/>
            <person name="Tang K."/>
        </authorList>
    </citation>
    <scope>NUCLEOTIDE SEQUENCE [LARGE SCALE GENOMIC DNA]</scope>
    <source>
        <strain evidence="2">cv. Huhao1</strain>
        <tissue evidence="1">Leaf</tissue>
    </source>
</reference>
<dbReference type="GO" id="GO:0003964">
    <property type="term" value="F:RNA-directed DNA polymerase activity"/>
    <property type="evidence" value="ECO:0007669"/>
    <property type="project" value="UniProtKB-KW"/>
</dbReference>
<keyword evidence="1" id="KW-0808">Transferase</keyword>
<dbReference type="AlphaFoldDB" id="A0A2U1LC15"/>
<dbReference type="STRING" id="35608.A0A2U1LC15"/>
<evidence type="ECO:0000313" key="2">
    <source>
        <dbReference type="Proteomes" id="UP000245207"/>
    </source>
</evidence>
<accession>A0A2U1LC15</accession>
<sequence length="171" mass="18733">MVSQVLFVAYRPASLCENVVPFDKAFGGHEDIVSVGGAFWDPWRVRLPLRLVDNCALPFHAWYLDDGTIIGDSVQVAKALDIISWDGPSLGLQFNIRKTEVFWPSCDGGKIRPGLFPSDISRPERGVKLLGGVVSRDAGFISDLSAKRAARAVDLMGLLPRLRDPQRASIA</sequence>
<organism evidence="1 2">
    <name type="scientific">Artemisia annua</name>
    <name type="common">Sweet wormwood</name>
    <dbReference type="NCBI Taxonomy" id="35608"/>
    <lineage>
        <taxon>Eukaryota</taxon>
        <taxon>Viridiplantae</taxon>
        <taxon>Streptophyta</taxon>
        <taxon>Embryophyta</taxon>
        <taxon>Tracheophyta</taxon>
        <taxon>Spermatophyta</taxon>
        <taxon>Magnoliopsida</taxon>
        <taxon>eudicotyledons</taxon>
        <taxon>Gunneridae</taxon>
        <taxon>Pentapetalae</taxon>
        <taxon>asterids</taxon>
        <taxon>campanulids</taxon>
        <taxon>Asterales</taxon>
        <taxon>Asteraceae</taxon>
        <taxon>Asteroideae</taxon>
        <taxon>Anthemideae</taxon>
        <taxon>Artemisiinae</taxon>
        <taxon>Artemisia</taxon>
    </lineage>
</organism>